<dbReference type="EMBL" id="JBHUNF010000002">
    <property type="protein sequence ID" value="MFD2674563.1"/>
    <property type="molecule type" value="Genomic_DNA"/>
</dbReference>
<dbReference type="InterPro" id="IPR029044">
    <property type="entry name" value="Nucleotide-diphossugar_trans"/>
</dbReference>
<dbReference type="PANTHER" id="PTHR43685:SF5">
    <property type="entry name" value="GLYCOSYLTRANSFERASE EPSE-RELATED"/>
    <property type="match status" value="1"/>
</dbReference>
<dbReference type="GO" id="GO:0016757">
    <property type="term" value="F:glycosyltransferase activity"/>
    <property type="evidence" value="ECO:0007669"/>
    <property type="project" value="UniProtKB-KW"/>
</dbReference>
<evidence type="ECO:0000313" key="5">
    <source>
        <dbReference type="EMBL" id="MFD2674563.1"/>
    </source>
</evidence>
<dbReference type="Gene3D" id="3.90.550.10">
    <property type="entry name" value="Spore Coat Polysaccharide Biosynthesis Protein SpsA, Chain A"/>
    <property type="match status" value="1"/>
</dbReference>
<dbReference type="SUPFAM" id="SSF53448">
    <property type="entry name" value="Nucleotide-diphospho-sugar transferases"/>
    <property type="match status" value="1"/>
</dbReference>
<evidence type="ECO:0000256" key="1">
    <source>
        <dbReference type="ARBA" id="ARBA00006739"/>
    </source>
</evidence>
<dbReference type="EC" id="2.4.-.-" evidence="5"/>
<keyword evidence="6" id="KW-1185">Reference proteome</keyword>
<evidence type="ECO:0000256" key="3">
    <source>
        <dbReference type="ARBA" id="ARBA00022679"/>
    </source>
</evidence>
<comment type="similarity">
    <text evidence="1">Belongs to the glycosyltransferase 2 family.</text>
</comment>
<dbReference type="InterPro" id="IPR001173">
    <property type="entry name" value="Glyco_trans_2-like"/>
</dbReference>
<comment type="caution">
    <text evidence="5">The sequence shown here is derived from an EMBL/GenBank/DDBJ whole genome shotgun (WGS) entry which is preliminary data.</text>
</comment>
<evidence type="ECO:0000259" key="4">
    <source>
        <dbReference type="Pfam" id="PF00535"/>
    </source>
</evidence>
<evidence type="ECO:0000256" key="2">
    <source>
        <dbReference type="ARBA" id="ARBA00022676"/>
    </source>
</evidence>
<keyword evidence="2 5" id="KW-0328">Glycosyltransferase</keyword>
<feature type="domain" description="Glycosyltransferase 2-like" evidence="4">
    <location>
        <begin position="5"/>
        <end position="143"/>
    </location>
</feature>
<dbReference type="InterPro" id="IPR050834">
    <property type="entry name" value="Glycosyltransf_2"/>
</dbReference>
<dbReference type="Proteomes" id="UP001597453">
    <property type="component" value="Unassembled WGS sequence"/>
</dbReference>
<gene>
    <name evidence="5" type="ORF">ACFSUQ_04520</name>
</gene>
<dbReference type="PANTHER" id="PTHR43685">
    <property type="entry name" value="GLYCOSYLTRANSFERASE"/>
    <property type="match status" value="1"/>
</dbReference>
<name>A0ABW5RHN6_9MICO</name>
<accession>A0ABW5RHN6</accession>
<reference evidence="6" key="1">
    <citation type="journal article" date="2019" name="Int. J. Syst. Evol. Microbiol.">
        <title>The Global Catalogue of Microorganisms (GCM) 10K type strain sequencing project: providing services to taxonomists for standard genome sequencing and annotation.</title>
        <authorList>
            <consortium name="The Broad Institute Genomics Platform"/>
            <consortium name="The Broad Institute Genome Sequencing Center for Infectious Disease"/>
            <person name="Wu L."/>
            <person name="Ma J."/>
        </authorList>
    </citation>
    <scope>NUCLEOTIDE SEQUENCE [LARGE SCALE GENOMIC DNA]</scope>
    <source>
        <strain evidence="6">TISTR 1511</strain>
    </source>
</reference>
<sequence length="281" mass="31328">MLPVSFVLPIYHKVELAEFERAIRSIRAQTSPADEIVVVFDGPVTPDIVAYLESVDGPWLTVVKLEENGGTAVAMQAGIDAARNRWIARQDADDVSLPNRLELQWELASTGEYAAVGGQMLEFDDDPNDIIRTRTLPHTVEGIARYVKINSPINNPTVLLDRDAVNAVGGVHQVHLMEDYDLFARLISRGYKLIAVNEPVVLFQANDGMFKRRTGREMARAEWHMQSNLVDYGIVSRPRAIGNFALRQAFRLLPVPLIKRTYAMLFDRKSASAAPTSKASK</sequence>
<protein>
    <submittedName>
        <fullName evidence="5">Glycosyltransferase</fullName>
        <ecNumber evidence="5">2.4.-.-</ecNumber>
    </submittedName>
</protein>
<dbReference type="RefSeq" id="WP_159421463.1">
    <property type="nucleotide sequence ID" value="NZ_JBHUNF010000002.1"/>
</dbReference>
<proteinExistence type="inferred from homology"/>
<evidence type="ECO:0000313" key="6">
    <source>
        <dbReference type="Proteomes" id="UP001597453"/>
    </source>
</evidence>
<organism evidence="5 6">
    <name type="scientific">Gulosibacter bifidus</name>
    <dbReference type="NCBI Taxonomy" id="272239"/>
    <lineage>
        <taxon>Bacteria</taxon>
        <taxon>Bacillati</taxon>
        <taxon>Actinomycetota</taxon>
        <taxon>Actinomycetes</taxon>
        <taxon>Micrococcales</taxon>
        <taxon>Microbacteriaceae</taxon>
        <taxon>Gulosibacter</taxon>
    </lineage>
</organism>
<dbReference type="Pfam" id="PF00535">
    <property type="entry name" value="Glycos_transf_2"/>
    <property type="match status" value="1"/>
</dbReference>
<keyword evidence="3 5" id="KW-0808">Transferase</keyword>